<dbReference type="InterPro" id="IPR002481">
    <property type="entry name" value="FUR"/>
</dbReference>
<proteinExistence type="inferred from homology"/>
<sequence length="154" mass="17768">MGQFHAYLSKKQLKSTRQRDLIAQKFFAAHGHISIEELLNLSRAENPRIGYATVYRTLKLLAECGLAAQRRFGDGQTMYETAGDTEHHDHLICIECQHVLEFQNDDIEHEQERVARSFGFSLVRHRLELYGLCPRARGIKGGWCPNEEQRKLSD</sequence>
<evidence type="ECO:0000256" key="7">
    <source>
        <dbReference type="ARBA" id="ARBA00022723"/>
    </source>
</evidence>
<evidence type="ECO:0000313" key="12">
    <source>
        <dbReference type="EMBL" id="MDC0718738.1"/>
    </source>
</evidence>
<protein>
    <recommendedName>
        <fullName evidence="4">Ferric uptake regulation protein</fullName>
    </recommendedName>
</protein>
<keyword evidence="10" id="KW-0238">DNA-binding</keyword>
<dbReference type="PANTHER" id="PTHR33202">
    <property type="entry name" value="ZINC UPTAKE REGULATION PROTEIN"/>
    <property type="match status" value="1"/>
</dbReference>
<keyword evidence="11" id="KW-0804">Transcription</keyword>
<dbReference type="Gene3D" id="3.30.1490.190">
    <property type="match status" value="1"/>
</dbReference>
<keyword evidence="13" id="KW-1185">Reference proteome</keyword>
<dbReference type="RefSeq" id="WP_272087215.1">
    <property type="nucleotide sequence ID" value="NZ_JAQNDL010000001.1"/>
</dbReference>
<dbReference type="InterPro" id="IPR036390">
    <property type="entry name" value="WH_DNA-bd_sf"/>
</dbReference>
<dbReference type="Gene3D" id="1.10.10.10">
    <property type="entry name" value="Winged helix-like DNA-binding domain superfamily/Winged helix DNA-binding domain"/>
    <property type="match status" value="1"/>
</dbReference>
<dbReference type="CDD" id="cd07153">
    <property type="entry name" value="Fur_like"/>
    <property type="match status" value="1"/>
</dbReference>
<dbReference type="EMBL" id="JAQNDL010000001">
    <property type="protein sequence ID" value="MDC0718738.1"/>
    <property type="molecule type" value="Genomic_DNA"/>
</dbReference>
<reference evidence="12 13" key="1">
    <citation type="submission" date="2022-11" db="EMBL/GenBank/DDBJ databases">
        <title>Minimal conservation of predation-associated metabolite biosynthetic gene clusters underscores biosynthetic potential of Myxococcota including descriptions for ten novel species: Archangium lansinium sp. nov., Myxococcus landrumus sp. nov., Nannocystis bai.</title>
        <authorList>
            <person name="Ahearne A."/>
            <person name="Stevens C."/>
            <person name="Dowd S."/>
        </authorList>
    </citation>
    <scope>NUCLEOTIDE SEQUENCE [LARGE SCALE GENOMIC DNA]</scope>
    <source>
        <strain evidence="12 13">BB15-2</strain>
    </source>
</reference>
<evidence type="ECO:0000256" key="9">
    <source>
        <dbReference type="ARBA" id="ARBA00023015"/>
    </source>
</evidence>
<dbReference type="Pfam" id="PF01475">
    <property type="entry name" value="FUR"/>
    <property type="match status" value="1"/>
</dbReference>
<comment type="similarity">
    <text evidence="2">Belongs to the Fur family.</text>
</comment>
<keyword evidence="8" id="KW-0862">Zinc</keyword>
<dbReference type="PANTHER" id="PTHR33202:SF2">
    <property type="entry name" value="FERRIC UPTAKE REGULATION PROTEIN"/>
    <property type="match status" value="1"/>
</dbReference>
<keyword evidence="9" id="KW-0805">Transcription regulation</keyword>
<comment type="caution">
    <text evidence="12">The sequence shown here is derived from an EMBL/GenBank/DDBJ whole genome shotgun (WGS) entry which is preliminary data.</text>
</comment>
<dbReference type="SUPFAM" id="SSF46785">
    <property type="entry name" value="Winged helix' DNA-binding domain"/>
    <property type="match status" value="1"/>
</dbReference>
<accession>A0ABT5DZZ1</accession>
<dbReference type="InterPro" id="IPR043135">
    <property type="entry name" value="Fur_C"/>
</dbReference>
<dbReference type="InterPro" id="IPR036388">
    <property type="entry name" value="WH-like_DNA-bd_sf"/>
</dbReference>
<name>A0ABT5DZZ1_9BACT</name>
<evidence type="ECO:0000256" key="10">
    <source>
        <dbReference type="ARBA" id="ARBA00023125"/>
    </source>
</evidence>
<evidence type="ECO:0000256" key="6">
    <source>
        <dbReference type="ARBA" id="ARBA00022491"/>
    </source>
</evidence>
<gene>
    <name evidence="12" type="ORF">POL25_17680</name>
</gene>
<keyword evidence="7" id="KW-0479">Metal-binding</keyword>
<evidence type="ECO:0000256" key="3">
    <source>
        <dbReference type="ARBA" id="ARBA00011738"/>
    </source>
</evidence>
<comment type="subunit">
    <text evidence="3">Homodimer.</text>
</comment>
<keyword evidence="6" id="KW-0678">Repressor</keyword>
<keyword evidence="5" id="KW-0963">Cytoplasm</keyword>
<evidence type="ECO:0000313" key="13">
    <source>
        <dbReference type="Proteomes" id="UP001221686"/>
    </source>
</evidence>
<organism evidence="12 13">
    <name type="scientific">Nannocystis bainbridge</name>
    <dbReference type="NCBI Taxonomy" id="2995303"/>
    <lineage>
        <taxon>Bacteria</taxon>
        <taxon>Pseudomonadati</taxon>
        <taxon>Myxococcota</taxon>
        <taxon>Polyangia</taxon>
        <taxon>Nannocystales</taxon>
        <taxon>Nannocystaceae</taxon>
        <taxon>Nannocystis</taxon>
    </lineage>
</organism>
<evidence type="ECO:0000256" key="4">
    <source>
        <dbReference type="ARBA" id="ARBA00020910"/>
    </source>
</evidence>
<evidence type="ECO:0000256" key="5">
    <source>
        <dbReference type="ARBA" id="ARBA00022490"/>
    </source>
</evidence>
<evidence type="ECO:0000256" key="11">
    <source>
        <dbReference type="ARBA" id="ARBA00023163"/>
    </source>
</evidence>
<evidence type="ECO:0000256" key="1">
    <source>
        <dbReference type="ARBA" id="ARBA00004496"/>
    </source>
</evidence>
<dbReference type="Proteomes" id="UP001221686">
    <property type="component" value="Unassembled WGS sequence"/>
</dbReference>
<comment type="subcellular location">
    <subcellularLocation>
        <location evidence="1">Cytoplasm</location>
    </subcellularLocation>
</comment>
<evidence type="ECO:0000256" key="8">
    <source>
        <dbReference type="ARBA" id="ARBA00022833"/>
    </source>
</evidence>
<evidence type="ECO:0000256" key="2">
    <source>
        <dbReference type="ARBA" id="ARBA00007957"/>
    </source>
</evidence>